<dbReference type="EMBL" id="BONO01000017">
    <property type="protein sequence ID" value="GIG36991.1"/>
    <property type="molecule type" value="Genomic_DNA"/>
</dbReference>
<accession>A0A919PC73</accession>
<keyword evidence="2" id="KW-1185">Reference proteome</keyword>
<dbReference type="RefSeq" id="WP_203669009.1">
    <property type="nucleotide sequence ID" value="NZ_BONO01000017.1"/>
</dbReference>
<protein>
    <submittedName>
        <fullName evidence="1">Uncharacterized protein</fullName>
    </submittedName>
</protein>
<organism evidence="1 2">
    <name type="scientific">Cellulomonas pakistanensis</name>
    <dbReference type="NCBI Taxonomy" id="992287"/>
    <lineage>
        <taxon>Bacteria</taxon>
        <taxon>Bacillati</taxon>
        <taxon>Actinomycetota</taxon>
        <taxon>Actinomycetes</taxon>
        <taxon>Micrococcales</taxon>
        <taxon>Cellulomonadaceae</taxon>
        <taxon>Cellulomonas</taxon>
    </lineage>
</organism>
<dbReference type="Proteomes" id="UP000642125">
    <property type="component" value="Unassembled WGS sequence"/>
</dbReference>
<evidence type="ECO:0000313" key="1">
    <source>
        <dbReference type="EMBL" id="GIG36991.1"/>
    </source>
</evidence>
<dbReference type="AlphaFoldDB" id="A0A919PC73"/>
<evidence type="ECO:0000313" key="2">
    <source>
        <dbReference type="Proteomes" id="UP000642125"/>
    </source>
</evidence>
<proteinExistence type="predicted"/>
<reference evidence="1" key="1">
    <citation type="submission" date="2021-01" db="EMBL/GenBank/DDBJ databases">
        <title>Whole genome shotgun sequence of Cellulomonas pakistanensis NBRC 110800.</title>
        <authorList>
            <person name="Komaki H."/>
            <person name="Tamura T."/>
        </authorList>
    </citation>
    <scope>NUCLEOTIDE SEQUENCE</scope>
    <source>
        <strain evidence="1">NBRC 110800</strain>
    </source>
</reference>
<name>A0A919PC73_9CELL</name>
<gene>
    <name evidence="1" type="ORF">Cpa01nite_23720</name>
</gene>
<comment type="caution">
    <text evidence="1">The sequence shown here is derived from an EMBL/GenBank/DDBJ whole genome shotgun (WGS) entry which is preliminary data.</text>
</comment>
<sequence>MSRARTAALLAVPLAAAAVALTLYAGPYWVGEVRHRVDEQRWPEQRARIEAALAAVELPAGYAPLDCADSPFGAPESGRCWRTTTLPADAAGDLAPALTAVGVEIEESLTGIGPVLHGTPASAAAVGTLEGRSVHLSVTREVDRTRLPATPFGDTAVVELTADLGAP</sequence>